<reference evidence="4 6" key="2">
    <citation type="submission" date="2019-08" db="EMBL/GenBank/DDBJ databases">
        <title>Complete genome sequences of Francisella adeliensis (FSC1325 and FSC1326).</title>
        <authorList>
            <person name="Ohrman C."/>
            <person name="Uneklint I."/>
            <person name="Vallesi A."/>
            <person name="Karlsson L."/>
            <person name="Sjodin A."/>
        </authorList>
    </citation>
    <scope>NUCLEOTIDE SEQUENCE [LARGE SCALE GENOMIC DNA]</scope>
    <source>
        <strain evidence="4 6">FSC1325</strain>
    </source>
</reference>
<dbReference type="PANTHER" id="PTHR11102:SF160">
    <property type="entry name" value="ERAD-ASSOCIATED E3 UBIQUITIN-PROTEIN LIGASE COMPONENT HRD3"/>
    <property type="match status" value="1"/>
</dbReference>
<reference evidence="3 5" key="1">
    <citation type="submission" date="2017-06" db="EMBL/GenBank/DDBJ databases">
        <title>Complete genome of Francisella adeliensis.</title>
        <authorList>
            <person name="Vallesi A."/>
            <person name="Sjodin A."/>
        </authorList>
    </citation>
    <scope>NUCLEOTIDE SEQUENCE [LARGE SCALE GENOMIC DNA]</scope>
    <source>
        <strain evidence="3 5">FDC440</strain>
    </source>
</reference>
<dbReference type="SMART" id="SM00671">
    <property type="entry name" value="SEL1"/>
    <property type="match status" value="4"/>
</dbReference>
<dbReference type="PROSITE" id="PS50005">
    <property type="entry name" value="TPR"/>
    <property type="match status" value="1"/>
</dbReference>
<dbReference type="InterPro" id="IPR011990">
    <property type="entry name" value="TPR-like_helical_dom_sf"/>
</dbReference>
<evidence type="ECO:0000256" key="1">
    <source>
        <dbReference type="PROSITE-ProRule" id="PRU00339"/>
    </source>
</evidence>
<evidence type="ECO:0000313" key="3">
    <source>
        <dbReference type="EMBL" id="AXA33736.1"/>
    </source>
</evidence>
<keyword evidence="1" id="KW-0802">TPR repeat</keyword>
<dbReference type="InterPro" id="IPR006597">
    <property type="entry name" value="Sel1-like"/>
</dbReference>
<dbReference type="SUPFAM" id="SSF81901">
    <property type="entry name" value="HCP-like"/>
    <property type="match status" value="2"/>
</dbReference>
<evidence type="ECO:0000256" key="2">
    <source>
        <dbReference type="SAM" id="Coils"/>
    </source>
</evidence>
<evidence type="ECO:0000313" key="5">
    <source>
        <dbReference type="Proteomes" id="UP000251120"/>
    </source>
</evidence>
<dbReference type="AlphaFoldDB" id="A0A2Z4XYJ1"/>
<keyword evidence="2" id="KW-0175">Coiled coil</keyword>
<keyword evidence="6" id="KW-1185">Reference proteome</keyword>
<name>A0A2Z4XYJ1_9GAMM</name>
<protein>
    <submittedName>
        <fullName evidence="4">Sel1 repeat family protein</fullName>
    </submittedName>
</protein>
<dbReference type="KEGG" id="fad:CDH04_04610"/>
<evidence type="ECO:0000313" key="6">
    <source>
        <dbReference type="Proteomes" id="UP000681131"/>
    </source>
</evidence>
<gene>
    <name evidence="3" type="ORF">CDH04_04610</name>
    <name evidence="4" type="ORF">FZC43_04615</name>
</gene>
<dbReference type="OrthoDB" id="5603859at2"/>
<dbReference type="PANTHER" id="PTHR11102">
    <property type="entry name" value="SEL-1-LIKE PROTEIN"/>
    <property type="match status" value="1"/>
</dbReference>
<dbReference type="Gene3D" id="1.25.40.10">
    <property type="entry name" value="Tetratricopeptide repeat domain"/>
    <property type="match status" value="2"/>
</dbReference>
<feature type="coiled-coil region" evidence="2">
    <location>
        <begin position="255"/>
        <end position="298"/>
    </location>
</feature>
<proteinExistence type="predicted"/>
<feature type="repeat" description="TPR" evidence="1">
    <location>
        <begin position="499"/>
        <end position="532"/>
    </location>
</feature>
<dbReference type="RefSeq" id="WP_112869910.1">
    <property type="nucleotide sequence ID" value="NZ_CP021781.1"/>
</dbReference>
<dbReference type="Proteomes" id="UP000251120">
    <property type="component" value="Chromosome"/>
</dbReference>
<dbReference type="EMBL" id="CP021781">
    <property type="protein sequence ID" value="AXA33736.1"/>
    <property type="molecule type" value="Genomic_DNA"/>
</dbReference>
<dbReference type="InterPro" id="IPR019734">
    <property type="entry name" value="TPR_rpt"/>
</dbReference>
<dbReference type="Proteomes" id="UP000681131">
    <property type="component" value="Chromosome"/>
</dbReference>
<dbReference type="EMBL" id="CP043424">
    <property type="protein sequence ID" value="QIW11971.1"/>
    <property type="molecule type" value="Genomic_DNA"/>
</dbReference>
<dbReference type="Pfam" id="PF08238">
    <property type="entry name" value="Sel1"/>
    <property type="match status" value="4"/>
</dbReference>
<dbReference type="InterPro" id="IPR050767">
    <property type="entry name" value="Sel1_AlgK"/>
</dbReference>
<evidence type="ECO:0000313" key="4">
    <source>
        <dbReference type="EMBL" id="QIW11971.1"/>
    </source>
</evidence>
<accession>A0A2Z4XYJ1</accession>
<organism evidence="3 5">
    <name type="scientific">Francisella adeliensis</name>
    <dbReference type="NCBI Taxonomy" id="2007306"/>
    <lineage>
        <taxon>Bacteria</taxon>
        <taxon>Pseudomonadati</taxon>
        <taxon>Pseudomonadota</taxon>
        <taxon>Gammaproteobacteria</taxon>
        <taxon>Thiotrichales</taxon>
        <taxon>Francisellaceae</taxon>
        <taxon>Francisella</taxon>
    </lineage>
</organism>
<sequence>MSDLENLPKPPKKLGPITLTRKNVIKICAGSAIVVCGALGVNSYFSYQHQVFLENYSNAIASIQNKDTSSYNKAFKILKEVDENGTATATDYYYLGYALQYGYGTNKDYDHAFKYYKKSANDEDPRAYYQIATLYQAGQGVNRDDIKAISYYKKSYDLGYSPAIVKIFNMLESNSRLLASTNPKLLYNIYEAITNNKIKDIKNNDDKNKYLLSAAAEGYEPALMKQAQNFTDEGDNYRALMLWQTLLYSSNPKTAKKAKAEIVKVNKLLDKERAEERAEQEKIQVEQVHEEKAKIIRQVERQKEIEHKIEKGLSIPKREISNLDGFVYINLFKSDKQSLQDFYQNIADIKINNDFLNNTNNRYTNYVADFLKISKLKENRSSLFVDFGENISTNKFEGLAYYYFNEDDIFTKNLLHTAFENQAKTSSLLPKLIESEVIKELEKKKNDRIVQNKKTEEIKESDKIQLTHEEQMQRLQVFAQKGDYKKLYKLEQIARSDDPYAMYFAGEYYYNEGDYNKALDFFKKSANANYGPANYRLASLYYNEEKNGVPFDKKIAIKYYERAAKLGVRNAKHILMLLD</sequence>